<dbReference type="Gene3D" id="1.25.40.10">
    <property type="entry name" value="Tetratricopeptide repeat domain"/>
    <property type="match status" value="1"/>
</dbReference>
<gene>
    <name evidence="3" type="ORF">OOZ53_03155</name>
</gene>
<keyword evidence="4" id="KW-1185">Reference proteome</keyword>
<keyword evidence="1" id="KW-0802">TPR repeat</keyword>
<keyword evidence="2" id="KW-0732">Signal</keyword>
<dbReference type="EMBL" id="JAPJZH010000002">
    <property type="protein sequence ID" value="MDA4844327.1"/>
    <property type="molecule type" value="Genomic_DNA"/>
</dbReference>
<dbReference type="Proteomes" id="UP001148313">
    <property type="component" value="Unassembled WGS sequence"/>
</dbReference>
<evidence type="ECO:0000313" key="3">
    <source>
        <dbReference type="EMBL" id="MDA4844327.1"/>
    </source>
</evidence>
<sequence>MKGVTISTALLLTAGLMLTTPVYAAGSGGGSSSDNACNAGWVWDKAKRKCVRQSSEVDQESLYEAGRSLAHAGRYQEAIDVLKLASADDKRVLNYLGFATRKLGRVDDGLVYYQAALAIDPEYTLVREYMGEALLQKGDLAGALEQLAEIRRICNGRGCSEYAELSGQIADYINSKDS</sequence>
<evidence type="ECO:0000313" key="4">
    <source>
        <dbReference type="Proteomes" id="UP001148313"/>
    </source>
</evidence>
<feature type="repeat" description="TPR" evidence="1">
    <location>
        <begin position="90"/>
        <end position="123"/>
    </location>
</feature>
<dbReference type="InterPro" id="IPR019734">
    <property type="entry name" value="TPR_rpt"/>
</dbReference>
<feature type="chain" id="PRO_5046586439" evidence="2">
    <location>
        <begin position="25"/>
        <end position="178"/>
    </location>
</feature>
<dbReference type="Pfam" id="PF13432">
    <property type="entry name" value="TPR_16"/>
    <property type="match status" value="1"/>
</dbReference>
<name>A0ABT4VJN3_9HYPH</name>
<dbReference type="Pfam" id="PF14559">
    <property type="entry name" value="TPR_19"/>
    <property type="match status" value="1"/>
</dbReference>
<comment type="caution">
    <text evidence="3">The sequence shown here is derived from an EMBL/GenBank/DDBJ whole genome shotgun (WGS) entry which is preliminary data.</text>
</comment>
<protein>
    <submittedName>
        <fullName evidence="3">Tetratricopeptide repeat protein</fullName>
    </submittedName>
</protein>
<evidence type="ECO:0000256" key="1">
    <source>
        <dbReference type="PROSITE-ProRule" id="PRU00339"/>
    </source>
</evidence>
<organism evidence="3 4">
    <name type="scientific">Hoeflea poritis</name>
    <dbReference type="NCBI Taxonomy" id="2993659"/>
    <lineage>
        <taxon>Bacteria</taxon>
        <taxon>Pseudomonadati</taxon>
        <taxon>Pseudomonadota</taxon>
        <taxon>Alphaproteobacteria</taxon>
        <taxon>Hyphomicrobiales</taxon>
        <taxon>Rhizobiaceae</taxon>
        <taxon>Hoeflea</taxon>
    </lineage>
</organism>
<feature type="signal peptide" evidence="2">
    <location>
        <begin position="1"/>
        <end position="24"/>
    </location>
</feature>
<dbReference type="PROSITE" id="PS50005">
    <property type="entry name" value="TPR"/>
    <property type="match status" value="1"/>
</dbReference>
<dbReference type="RefSeq" id="WP_271087860.1">
    <property type="nucleotide sequence ID" value="NZ_JAPJZH010000002.1"/>
</dbReference>
<dbReference type="SUPFAM" id="SSF48452">
    <property type="entry name" value="TPR-like"/>
    <property type="match status" value="1"/>
</dbReference>
<accession>A0ABT4VJN3</accession>
<reference evidence="3" key="1">
    <citation type="submission" date="2022-11" db="EMBL/GenBank/DDBJ databases">
        <title>Hoeflea poritis sp. nov., isolated from scleractinian coral Porites lutea.</title>
        <authorList>
            <person name="Zhang G."/>
            <person name="Wei Q."/>
            <person name="Cai L."/>
        </authorList>
    </citation>
    <scope>NUCLEOTIDE SEQUENCE</scope>
    <source>
        <strain evidence="3">E7-10</strain>
    </source>
</reference>
<proteinExistence type="predicted"/>
<evidence type="ECO:0000256" key="2">
    <source>
        <dbReference type="SAM" id="SignalP"/>
    </source>
</evidence>
<dbReference type="InterPro" id="IPR011990">
    <property type="entry name" value="TPR-like_helical_dom_sf"/>
</dbReference>